<evidence type="ECO:0000256" key="4">
    <source>
        <dbReference type="ARBA" id="ARBA00022692"/>
    </source>
</evidence>
<evidence type="ECO:0000256" key="5">
    <source>
        <dbReference type="ARBA" id="ARBA00022989"/>
    </source>
</evidence>
<keyword evidence="6 7" id="KW-0472">Membrane</keyword>
<protein>
    <submittedName>
        <fullName evidence="9">Peptide/nickel transport system permease protein</fullName>
    </submittedName>
</protein>
<evidence type="ECO:0000259" key="8">
    <source>
        <dbReference type="PROSITE" id="PS50928"/>
    </source>
</evidence>
<evidence type="ECO:0000256" key="7">
    <source>
        <dbReference type="RuleBase" id="RU363032"/>
    </source>
</evidence>
<dbReference type="AlphaFoldDB" id="A0A1I7JKP3"/>
<organism evidence="9 10">
    <name type="scientific">Alicyclobacillus macrosporangiidus</name>
    <dbReference type="NCBI Taxonomy" id="392015"/>
    <lineage>
        <taxon>Bacteria</taxon>
        <taxon>Bacillati</taxon>
        <taxon>Bacillota</taxon>
        <taxon>Bacilli</taxon>
        <taxon>Bacillales</taxon>
        <taxon>Alicyclobacillaceae</taxon>
        <taxon>Alicyclobacillus</taxon>
    </lineage>
</organism>
<gene>
    <name evidence="9" type="ORF">SAMN05421543_110103</name>
</gene>
<evidence type="ECO:0000256" key="2">
    <source>
        <dbReference type="ARBA" id="ARBA00022448"/>
    </source>
</evidence>
<dbReference type="STRING" id="392015.SAMN05421543_110103"/>
<dbReference type="InterPro" id="IPR025966">
    <property type="entry name" value="OppC_N"/>
</dbReference>
<comment type="subcellular location">
    <subcellularLocation>
        <location evidence="1 7">Cell membrane</location>
        <topology evidence="1 7">Multi-pass membrane protein</topology>
    </subcellularLocation>
</comment>
<evidence type="ECO:0000256" key="6">
    <source>
        <dbReference type="ARBA" id="ARBA00023136"/>
    </source>
</evidence>
<keyword evidence="10" id="KW-1185">Reference proteome</keyword>
<feature type="transmembrane region" description="Helical" evidence="7">
    <location>
        <begin position="256"/>
        <end position="277"/>
    </location>
</feature>
<dbReference type="CDD" id="cd06261">
    <property type="entry name" value="TM_PBP2"/>
    <property type="match status" value="1"/>
</dbReference>
<feature type="domain" description="ABC transmembrane type-1" evidence="8">
    <location>
        <begin position="88"/>
        <end position="277"/>
    </location>
</feature>
<sequence>MSTPIVARSARYGGGRMLWKQLTANRFTALAVACVVAIVLLALLAPWLAPDSPTSVHLSQRLSPPSARHWFGTDEVGRDLFSRILYGARISVGVGLGSVLLAALAGTLLGAFSGYWGRWADQGIMRLMDILLSFPSIVLAMALAAALGPNLLNAALAIAIVKLPVYVRLARAEALSISRQLFVKAARTFGLGSGWIVTRHIIPNLLPPIVVQITLDLGDTILLIATLGFLGLGAQPPTPEWGAMISVGWKYLLDQWWYPTLTGAAIFITVMSFNLLGDGVRDLLDPRRHEEGGRTS</sequence>
<evidence type="ECO:0000256" key="1">
    <source>
        <dbReference type="ARBA" id="ARBA00004651"/>
    </source>
</evidence>
<dbReference type="SUPFAM" id="SSF161098">
    <property type="entry name" value="MetI-like"/>
    <property type="match status" value="1"/>
</dbReference>
<feature type="transmembrane region" description="Helical" evidence="7">
    <location>
        <begin position="90"/>
        <end position="115"/>
    </location>
</feature>
<dbReference type="EMBL" id="FPBV01000010">
    <property type="protein sequence ID" value="SFU85730.1"/>
    <property type="molecule type" value="Genomic_DNA"/>
</dbReference>
<proteinExistence type="inferred from homology"/>
<dbReference type="PANTHER" id="PTHR43386">
    <property type="entry name" value="OLIGOPEPTIDE TRANSPORT SYSTEM PERMEASE PROTEIN APPC"/>
    <property type="match status" value="1"/>
</dbReference>
<keyword evidence="3" id="KW-1003">Cell membrane</keyword>
<dbReference type="Proteomes" id="UP000183508">
    <property type="component" value="Unassembled WGS sequence"/>
</dbReference>
<dbReference type="InterPro" id="IPR050366">
    <property type="entry name" value="BP-dependent_transpt_permease"/>
</dbReference>
<dbReference type="OrthoDB" id="2514at2"/>
<dbReference type="RefSeq" id="WP_074952569.1">
    <property type="nucleotide sequence ID" value="NZ_FPBV01000010.1"/>
</dbReference>
<dbReference type="InterPro" id="IPR000515">
    <property type="entry name" value="MetI-like"/>
</dbReference>
<evidence type="ECO:0000313" key="9">
    <source>
        <dbReference type="EMBL" id="SFU85730.1"/>
    </source>
</evidence>
<dbReference type="Pfam" id="PF00528">
    <property type="entry name" value="BPD_transp_1"/>
    <property type="match status" value="1"/>
</dbReference>
<feature type="transmembrane region" description="Helical" evidence="7">
    <location>
        <begin position="127"/>
        <end position="145"/>
    </location>
</feature>
<feature type="transmembrane region" description="Helical" evidence="7">
    <location>
        <begin position="27"/>
        <end position="49"/>
    </location>
</feature>
<evidence type="ECO:0000313" key="10">
    <source>
        <dbReference type="Proteomes" id="UP000183508"/>
    </source>
</evidence>
<evidence type="ECO:0000256" key="3">
    <source>
        <dbReference type="ARBA" id="ARBA00022475"/>
    </source>
</evidence>
<keyword evidence="2 7" id="KW-0813">Transport</keyword>
<dbReference type="Pfam" id="PF12911">
    <property type="entry name" value="OppC_N"/>
    <property type="match status" value="1"/>
</dbReference>
<dbReference type="GO" id="GO:0071916">
    <property type="term" value="F:dipeptide transmembrane transporter activity"/>
    <property type="evidence" value="ECO:0007669"/>
    <property type="project" value="TreeGrafter"/>
</dbReference>
<name>A0A1I7JKP3_9BACL</name>
<keyword evidence="4 7" id="KW-0812">Transmembrane</keyword>
<accession>A0A1I7JKP3</accession>
<dbReference type="InterPro" id="IPR035906">
    <property type="entry name" value="MetI-like_sf"/>
</dbReference>
<reference evidence="10" key="1">
    <citation type="submission" date="2016-10" db="EMBL/GenBank/DDBJ databases">
        <authorList>
            <person name="Varghese N."/>
        </authorList>
    </citation>
    <scope>NUCLEOTIDE SEQUENCE [LARGE SCALE GENOMIC DNA]</scope>
    <source>
        <strain evidence="10">DSM 17980</strain>
    </source>
</reference>
<comment type="similarity">
    <text evidence="7">Belongs to the binding-protein-dependent transport system permease family.</text>
</comment>
<dbReference type="GO" id="GO:0005886">
    <property type="term" value="C:plasma membrane"/>
    <property type="evidence" value="ECO:0007669"/>
    <property type="project" value="UniProtKB-SubCell"/>
</dbReference>
<dbReference type="PANTHER" id="PTHR43386:SF1">
    <property type="entry name" value="D,D-DIPEPTIDE TRANSPORT SYSTEM PERMEASE PROTEIN DDPC-RELATED"/>
    <property type="match status" value="1"/>
</dbReference>
<dbReference type="Gene3D" id="1.10.3720.10">
    <property type="entry name" value="MetI-like"/>
    <property type="match status" value="1"/>
</dbReference>
<keyword evidence="5 7" id="KW-1133">Transmembrane helix</keyword>
<dbReference type="PROSITE" id="PS50928">
    <property type="entry name" value="ABC_TM1"/>
    <property type="match status" value="1"/>
</dbReference>